<evidence type="ECO:0000256" key="4">
    <source>
        <dbReference type="ARBA" id="ARBA00022475"/>
    </source>
</evidence>
<accession>A0AA38WY53</accession>
<dbReference type="Gene3D" id="3.40.50.300">
    <property type="entry name" value="P-loop containing nucleotide triphosphate hydrolases"/>
    <property type="match status" value="2"/>
</dbReference>
<dbReference type="SUPFAM" id="SSF90123">
    <property type="entry name" value="ABC transporter transmembrane region"/>
    <property type="match status" value="2"/>
</dbReference>
<feature type="domain" description="ABC transporter" evidence="13">
    <location>
        <begin position="1127"/>
        <end position="1365"/>
    </location>
</feature>
<dbReference type="InterPro" id="IPR017871">
    <property type="entry name" value="ABC_transporter-like_CS"/>
</dbReference>
<dbReference type="GO" id="GO:0015421">
    <property type="term" value="F:ABC-type oligopeptide transporter activity"/>
    <property type="evidence" value="ECO:0007669"/>
    <property type="project" value="TreeGrafter"/>
</dbReference>
<feature type="compositionally biased region" description="Acidic residues" evidence="11">
    <location>
        <begin position="716"/>
        <end position="729"/>
    </location>
</feature>
<dbReference type="FunFam" id="1.20.1560.10:FF:000102">
    <property type="entry name" value="ABC multidrug transporter Mdr1"/>
    <property type="match status" value="1"/>
</dbReference>
<feature type="domain" description="ABC transmembrane type-1" evidence="14">
    <location>
        <begin position="140"/>
        <end position="430"/>
    </location>
</feature>
<dbReference type="PROSITE" id="PS50893">
    <property type="entry name" value="ABC_TRANSPORTER_2"/>
    <property type="match status" value="2"/>
</dbReference>
<dbReference type="InterPro" id="IPR011527">
    <property type="entry name" value="ABC1_TM_dom"/>
</dbReference>
<evidence type="ECO:0000256" key="3">
    <source>
        <dbReference type="ARBA" id="ARBA00022448"/>
    </source>
</evidence>
<dbReference type="FunFam" id="1.20.1560.10:FF:000009">
    <property type="entry name" value="ABC transporter B family member 1"/>
    <property type="match status" value="1"/>
</dbReference>
<evidence type="ECO:0000256" key="9">
    <source>
        <dbReference type="ARBA" id="ARBA00023136"/>
    </source>
</evidence>
<comment type="subcellular location">
    <subcellularLocation>
        <location evidence="1">Cell membrane</location>
        <topology evidence="1">Multi-pass membrane protein</topology>
    </subcellularLocation>
</comment>
<dbReference type="Pfam" id="PF00005">
    <property type="entry name" value="ABC_tran"/>
    <property type="match status" value="2"/>
</dbReference>
<dbReference type="InterPro" id="IPR027417">
    <property type="entry name" value="P-loop_NTPase"/>
</dbReference>
<feature type="domain" description="ABC transmembrane type-1" evidence="14">
    <location>
        <begin position="803"/>
        <end position="1092"/>
    </location>
</feature>
<dbReference type="InterPro" id="IPR003593">
    <property type="entry name" value="AAA+_ATPase"/>
</dbReference>
<dbReference type="PANTHER" id="PTHR43394">
    <property type="entry name" value="ATP-DEPENDENT PERMEASE MDL1, MITOCHONDRIAL"/>
    <property type="match status" value="1"/>
</dbReference>
<dbReference type="FunFam" id="3.40.50.300:FF:000302">
    <property type="entry name" value="ATP-binding cassette subfamily B member 5"/>
    <property type="match status" value="1"/>
</dbReference>
<feature type="region of interest" description="Disordered" evidence="11">
    <location>
        <begin position="714"/>
        <end position="752"/>
    </location>
</feature>
<feature type="transmembrane region" description="Helical" evidence="12">
    <location>
        <begin position="949"/>
        <end position="970"/>
    </location>
</feature>
<feature type="compositionally biased region" description="Polar residues" evidence="11">
    <location>
        <begin position="50"/>
        <end position="59"/>
    </location>
</feature>
<dbReference type="PROSITE" id="PS50929">
    <property type="entry name" value="ABC_TM1F"/>
    <property type="match status" value="2"/>
</dbReference>
<evidence type="ECO:0000256" key="5">
    <source>
        <dbReference type="ARBA" id="ARBA00022692"/>
    </source>
</evidence>
<feature type="domain" description="ABC transporter" evidence="13">
    <location>
        <begin position="465"/>
        <end position="710"/>
    </location>
</feature>
<evidence type="ECO:0000256" key="1">
    <source>
        <dbReference type="ARBA" id="ARBA00004651"/>
    </source>
</evidence>
<organism evidence="15 16">
    <name type="scientific">Cladophialophora chaetospira</name>
    <dbReference type="NCBI Taxonomy" id="386627"/>
    <lineage>
        <taxon>Eukaryota</taxon>
        <taxon>Fungi</taxon>
        <taxon>Dikarya</taxon>
        <taxon>Ascomycota</taxon>
        <taxon>Pezizomycotina</taxon>
        <taxon>Eurotiomycetes</taxon>
        <taxon>Chaetothyriomycetidae</taxon>
        <taxon>Chaetothyriales</taxon>
        <taxon>Herpotrichiellaceae</taxon>
        <taxon>Cladophialophora</taxon>
    </lineage>
</organism>
<evidence type="ECO:0000256" key="2">
    <source>
        <dbReference type="ARBA" id="ARBA00007577"/>
    </source>
</evidence>
<comment type="similarity">
    <text evidence="2">Belongs to the ABC transporter superfamily. ABCB family. Multidrug resistance exporter (TC 3.A.1.201) subfamily.</text>
</comment>
<sequence length="1372" mass="150106">MNPDGQGELSAGLGAIEHNQEEKERAELGIVTDQQKQTKLLSEKTPATHVPNTPKSPTYATPPKSPVSQSSDSDTRPDLTKYDSKIVQIRDVPEGDDALAHLPEHERAIIKRQLDIPDAKLTYWSLYRYATTWDKVFIGIACATAIGAGAVLPLMTVVFGNLSGNFGGFAQGDPNILRSFSSTLNRYVLYFVYLAIGEFFLVYISTVLFIYTGEHITSKVREQYLMAILRQNIGFFDKLGAGEVTTRITADTNLIQEAISEKVGLTLTGVAAFFAAFIIGFIRFWKLTLICFGTVVAIVLIMGAGGRKMAGWNKKSIAAYGLGGSVAEEVLASIRNAVAFGTQDKLAKQYNVHLIEARRWGIRSKGALGCMIGSLLALIFLNYGLAFWMGSRFYVNGETNLAHILTIILAVMIGAFSFGNVGPHVQHFAAGVGAAAKIYSTIDRTSPVNPMSEDGQKLDQVKGTLELRNIKHIYPSRPEVVVMEDVSLVVPAGKTTALVGASGSGKSTIVGLVERFYDPVGGTVLLDGHDISTLNLHWLRQQIALVQQEPILFSSTIRENIKNGLVGSKYENEPEEKQTERMIEAAKQANAHDFITSLPDGYETSVGERGFLLSGGQKQRVAIARAIISDPKILLLDEATSALDTKSEGVVQHALETAAIGRTTIVIAHRLSTIKTADNIVVMQQGRIIEQGTHDELLERRQAYFNLVSAQRIGDKDDDESEESSDAGEPELTRTQSTKSGGNLPMVDPDDEKLALGRTKSGKSISSNVLADKGPEKDTKYSLWTIIKFIAAFNDQEWWILGIGFVFTAIAGASQPVQGVFFAKCIIALARPPDLFRHEIRSDINFWALMYLMLAFVTLIAMCTQGIAFAYCSERLVQRARDGAFRRFLRQDISYFDEDKHSTGALTSFLSTETTHLASISGATLGTLISCTTTLTVAIVVALAIGWKLALVCMCALPVILGTGYLRFWTLAKFSAENKKHYEKSAGFACEHTNAIRTVASLTTEHEIHSEYQRQLRAQLPASLKSNLKNSSLYAASQSGMFLAFALGFWYGGQLLVRGEYSLFQFFLVFNEIIFGAQSAGTVFSFAGDMAQAKNSAAQLLKLYDRRPQIDAWSEDGAPLDHVEGTLEFRDVHFRYPSRPDVPVLRGLDLTVKPGQYIALVGPSGCGKSTTIAMLERFYDPLAGGVYIDGQEISSINLNDYRSHLALVSQEPTLYQGTIKDNVLLGADRGEVTDEQIIRACKDANIYDFIMSLPDGFATDVGSKAALLSGGQKQRIAIARALIRDPKILLLDEATSALDSESEKVVQAALDVAAKGRTTIAVAHRLSTIQKADIIYVFDKGVIAEKGTHHELMALKGRYRELVSLQSLEKQR</sequence>
<dbReference type="GO" id="GO:0016887">
    <property type="term" value="F:ATP hydrolysis activity"/>
    <property type="evidence" value="ECO:0007669"/>
    <property type="project" value="InterPro"/>
</dbReference>
<feature type="transmembrane region" description="Helical" evidence="12">
    <location>
        <begin position="401"/>
        <end position="419"/>
    </location>
</feature>
<dbReference type="CDD" id="cd18578">
    <property type="entry name" value="ABC_6TM_Pgp_ABCB1_D2_like"/>
    <property type="match status" value="1"/>
</dbReference>
<gene>
    <name evidence="15" type="primary">MDR2</name>
    <name evidence="15" type="ORF">H2200_012077</name>
</gene>
<dbReference type="GO" id="GO:0090374">
    <property type="term" value="P:oligopeptide export from mitochondrion"/>
    <property type="evidence" value="ECO:0007669"/>
    <property type="project" value="TreeGrafter"/>
</dbReference>
<dbReference type="PROSITE" id="PS00211">
    <property type="entry name" value="ABC_TRANSPORTER_1"/>
    <property type="match status" value="2"/>
</dbReference>
<dbReference type="Proteomes" id="UP001172673">
    <property type="component" value="Unassembled WGS sequence"/>
</dbReference>
<dbReference type="PANTHER" id="PTHR43394:SF27">
    <property type="entry name" value="ATP-DEPENDENT TRANSLOCASE ABCB1-LIKE"/>
    <property type="match status" value="1"/>
</dbReference>
<dbReference type="Gene3D" id="1.20.1560.10">
    <property type="entry name" value="ABC transporter type 1, transmembrane domain"/>
    <property type="match status" value="1"/>
</dbReference>
<reference evidence="15" key="1">
    <citation type="submission" date="2022-10" db="EMBL/GenBank/DDBJ databases">
        <title>Culturing micro-colonial fungi from biological soil crusts in the Mojave desert and describing Neophaeococcomyces mojavensis, and introducing the new genera and species Taxawa tesnikishii.</title>
        <authorList>
            <person name="Kurbessoian T."/>
            <person name="Stajich J.E."/>
        </authorList>
    </citation>
    <scope>NUCLEOTIDE SEQUENCE</scope>
    <source>
        <strain evidence="15">TK_41</strain>
    </source>
</reference>
<evidence type="ECO:0000256" key="7">
    <source>
        <dbReference type="ARBA" id="ARBA00022840"/>
    </source>
</evidence>
<keyword evidence="10" id="KW-0325">Glycoprotein</keyword>
<evidence type="ECO:0000256" key="10">
    <source>
        <dbReference type="ARBA" id="ARBA00023180"/>
    </source>
</evidence>
<keyword evidence="3" id="KW-0813">Transport</keyword>
<feature type="region of interest" description="Disordered" evidence="11">
    <location>
        <begin position="1"/>
        <end position="82"/>
    </location>
</feature>
<dbReference type="SMART" id="SM00382">
    <property type="entry name" value="AAA"/>
    <property type="match status" value="2"/>
</dbReference>
<evidence type="ECO:0000313" key="16">
    <source>
        <dbReference type="Proteomes" id="UP001172673"/>
    </source>
</evidence>
<dbReference type="InterPro" id="IPR036640">
    <property type="entry name" value="ABC1_TM_sf"/>
</dbReference>
<dbReference type="InterPro" id="IPR039421">
    <property type="entry name" value="Type_1_exporter"/>
</dbReference>
<keyword evidence="7" id="KW-0067">ATP-binding</keyword>
<keyword evidence="9 12" id="KW-0472">Membrane</keyword>
<feature type="transmembrane region" description="Helical" evidence="12">
    <location>
        <begin position="1033"/>
        <end position="1051"/>
    </location>
</feature>
<feature type="transmembrane region" description="Helical" evidence="12">
    <location>
        <begin position="917"/>
        <end position="943"/>
    </location>
</feature>
<feature type="transmembrane region" description="Helical" evidence="12">
    <location>
        <begin position="187"/>
        <end position="211"/>
    </location>
</feature>
<dbReference type="GO" id="GO:0005524">
    <property type="term" value="F:ATP binding"/>
    <property type="evidence" value="ECO:0007669"/>
    <property type="project" value="UniProtKB-KW"/>
</dbReference>
<dbReference type="GO" id="GO:0005886">
    <property type="term" value="C:plasma membrane"/>
    <property type="evidence" value="ECO:0007669"/>
    <property type="project" value="UniProtKB-SubCell"/>
</dbReference>
<feature type="compositionally biased region" description="Basic and acidic residues" evidence="11">
    <location>
        <begin position="18"/>
        <end position="27"/>
    </location>
</feature>
<proteinExistence type="inferred from homology"/>
<keyword evidence="4" id="KW-1003">Cell membrane</keyword>
<name>A0AA38WY53_9EURO</name>
<dbReference type="CDD" id="cd18577">
    <property type="entry name" value="ABC_6TM_Pgp_ABCB1_D1_like"/>
    <property type="match status" value="1"/>
</dbReference>
<evidence type="ECO:0000256" key="11">
    <source>
        <dbReference type="SAM" id="MobiDB-lite"/>
    </source>
</evidence>
<keyword evidence="5 12" id="KW-0812">Transmembrane</keyword>
<feature type="transmembrane region" description="Helical" evidence="12">
    <location>
        <begin position="287"/>
        <end position="306"/>
    </location>
</feature>
<evidence type="ECO:0000259" key="13">
    <source>
        <dbReference type="PROSITE" id="PS50893"/>
    </source>
</evidence>
<dbReference type="FunFam" id="3.40.50.300:FF:000251">
    <property type="entry name" value="ABC transporter B family member 19"/>
    <property type="match status" value="1"/>
</dbReference>
<feature type="compositionally biased region" description="Basic and acidic residues" evidence="11">
    <location>
        <begin position="73"/>
        <end position="82"/>
    </location>
</feature>
<comment type="caution">
    <text evidence="15">The sequence shown here is derived from an EMBL/GenBank/DDBJ whole genome shotgun (WGS) entry which is preliminary data.</text>
</comment>
<keyword evidence="8 12" id="KW-1133">Transmembrane helix</keyword>
<dbReference type="InterPro" id="IPR003439">
    <property type="entry name" value="ABC_transporter-like_ATP-bd"/>
</dbReference>
<protein>
    <submittedName>
        <fullName evidence="15">Multidrug-resistance transporter mdr2</fullName>
    </submittedName>
</protein>
<feature type="transmembrane region" description="Helical" evidence="12">
    <location>
        <begin position="263"/>
        <end position="281"/>
    </location>
</feature>
<feature type="transmembrane region" description="Helical" evidence="12">
    <location>
        <begin position="367"/>
        <end position="389"/>
    </location>
</feature>
<feature type="transmembrane region" description="Helical" evidence="12">
    <location>
        <begin position="1063"/>
        <end position="1087"/>
    </location>
</feature>
<feature type="transmembrane region" description="Helical" evidence="12">
    <location>
        <begin position="136"/>
        <end position="159"/>
    </location>
</feature>
<evidence type="ECO:0000256" key="6">
    <source>
        <dbReference type="ARBA" id="ARBA00022741"/>
    </source>
</evidence>
<evidence type="ECO:0000256" key="12">
    <source>
        <dbReference type="SAM" id="Phobius"/>
    </source>
</evidence>
<dbReference type="CDD" id="cd03249">
    <property type="entry name" value="ABC_MTABC3_MDL1_MDL2"/>
    <property type="match status" value="2"/>
</dbReference>
<dbReference type="GO" id="GO:0005743">
    <property type="term" value="C:mitochondrial inner membrane"/>
    <property type="evidence" value="ECO:0007669"/>
    <property type="project" value="TreeGrafter"/>
</dbReference>
<evidence type="ECO:0000256" key="8">
    <source>
        <dbReference type="ARBA" id="ARBA00022989"/>
    </source>
</evidence>
<keyword evidence="6" id="KW-0547">Nucleotide-binding</keyword>
<feature type="transmembrane region" description="Helical" evidence="12">
    <location>
        <begin position="849"/>
        <end position="871"/>
    </location>
</feature>
<keyword evidence="16" id="KW-1185">Reference proteome</keyword>
<evidence type="ECO:0000313" key="15">
    <source>
        <dbReference type="EMBL" id="KAJ9603299.1"/>
    </source>
</evidence>
<evidence type="ECO:0000259" key="14">
    <source>
        <dbReference type="PROSITE" id="PS50929"/>
    </source>
</evidence>
<dbReference type="Pfam" id="PF00664">
    <property type="entry name" value="ABC_membrane"/>
    <property type="match status" value="2"/>
</dbReference>
<dbReference type="SUPFAM" id="SSF52540">
    <property type="entry name" value="P-loop containing nucleoside triphosphate hydrolases"/>
    <property type="match status" value="2"/>
</dbReference>
<dbReference type="EMBL" id="JAPDRK010000022">
    <property type="protein sequence ID" value="KAJ9603299.1"/>
    <property type="molecule type" value="Genomic_DNA"/>
</dbReference>